<dbReference type="Pfam" id="PF00083">
    <property type="entry name" value="Sugar_tr"/>
    <property type="match status" value="2"/>
</dbReference>
<evidence type="ECO:0000256" key="5">
    <source>
        <dbReference type="ARBA" id="ARBA00022989"/>
    </source>
</evidence>
<dbReference type="InterPro" id="IPR003663">
    <property type="entry name" value="Sugar/inositol_transpt"/>
</dbReference>
<dbReference type="PANTHER" id="PTHR48020">
    <property type="entry name" value="PROTON MYO-INOSITOL COTRANSPORTER"/>
    <property type="match status" value="1"/>
</dbReference>
<name>A0A5N5XD30_9EURO</name>
<sequence length="469" mass="50751">MKAYIISHLHSKQGGRSGNRSPRVPHAIELEHVDESCSRSHVTHQIPAFYTPVYSPRFVWGCVLSTSIGGILFGYDTGIISSALVVFHQDLGHYLTSSEKQFLTSITSGGAFVGALIAAIGRKMVIGLGCIWFAVGSVLASSAYSVALMFIARFIIGVGMGFETMVTPLYIAKLSPASPLIQVALFPLYPEPPRHLIYCNRPTDAIMVLQQIYPRAPASDIQSLVQTIQDDVARSISFDQGIRRVSWSLKQLHRVPANLRSLITACGLMALQQLSGFNSLMYYSATLFNIMGFGRPIEAGLIVRRLLVGTVWGLPVALGMAAGAFSAIEIDGNLNFVARPPAWAKVLAIVSFAVFVAFYAIALGIVPWLANEILALEVRAVGTALLTMGASNILVSATFLSLVSAISASGAFGLYAGVCFVGWVFIIFTYPETAGLGLESVRQVFEHGLGVRYANQLQRLRWATSRIEE</sequence>
<keyword evidence="5 7" id="KW-1133">Transmembrane helix</keyword>
<reference evidence="8 9" key="1">
    <citation type="submission" date="2019-04" db="EMBL/GenBank/DDBJ databases">
        <title>Friends and foes A comparative genomics study of 23 Aspergillus species from section Flavi.</title>
        <authorList>
            <consortium name="DOE Joint Genome Institute"/>
            <person name="Kjaerbolling I."/>
            <person name="Vesth T."/>
            <person name="Frisvad J.C."/>
            <person name="Nybo J.L."/>
            <person name="Theobald S."/>
            <person name="Kildgaard S."/>
            <person name="Isbrandt T."/>
            <person name="Kuo A."/>
            <person name="Sato A."/>
            <person name="Lyhne E.K."/>
            <person name="Kogle M.E."/>
            <person name="Wiebenga A."/>
            <person name="Kun R.S."/>
            <person name="Lubbers R.J."/>
            <person name="Makela M.R."/>
            <person name="Barry K."/>
            <person name="Chovatia M."/>
            <person name="Clum A."/>
            <person name="Daum C."/>
            <person name="Haridas S."/>
            <person name="He G."/>
            <person name="LaButti K."/>
            <person name="Lipzen A."/>
            <person name="Mondo S."/>
            <person name="Riley R."/>
            <person name="Salamov A."/>
            <person name="Simmons B.A."/>
            <person name="Magnuson J.K."/>
            <person name="Henrissat B."/>
            <person name="Mortensen U.H."/>
            <person name="Larsen T.O."/>
            <person name="Devries R.P."/>
            <person name="Grigoriev I.V."/>
            <person name="Machida M."/>
            <person name="Baker S.E."/>
            <person name="Andersen M.R."/>
        </authorList>
    </citation>
    <scope>NUCLEOTIDE SEQUENCE [LARGE SCALE GENOMIC DNA]</scope>
    <source>
        <strain evidence="8 9">CBS 151.66</strain>
    </source>
</reference>
<evidence type="ECO:0000256" key="7">
    <source>
        <dbReference type="SAM" id="Phobius"/>
    </source>
</evidence>
<evidence type="ECO:0000256" key="4">
    <source>
        <dbReference type="ARBA" id="ARBA00022692"/>
    </source>
</evidence>
<feature type="transmembrane region" description="Helical" evidence="7">
    <location>
        <begin position="412"/>
        <end position="430"/>
    </location>
</feature>
<dbReference type="InterPro" id="IPR005828">
    <property type="entry name" value="MFS_sugar_transport-like"/>
</dbReference>
<gene>
    <name evidence="8" type="ORF">BDV29DRAFT_187800</name>
</gene>
<dbReference type="PRINTS" id="PR00171">
    <property type="entry name" value="SUGRTRNSPORT"/>
</dbReference>
<keyword evidence="9" id="KW-1185">Reference proteome</keyword>
<evidence type="ECO:0000313" key="8">
    <source>
        <dbReference type="EMBL" id="KAB8078673.1"/>
    </source>
</evidence>
<dbReference type="EMBL" id="ML732156">
    <property type="protein sequence ID" value="KAB8078673.1"/>
    <property type="molecule type" value="Genomic_DNA"/>
</dbReference>
<feature type="transmembrane region" description="Helical" evidence="7">
    <location>
        <begin position="348"/>
        <end position="370"/>
    </location>
</feature>
<dbReference type="GO" id="GO:0016020">
    <property type="term" value="C:membrane"/>
    <property type="evidence" value="ECO:0007669"/>
    <property type="project" value="UniProtKB-SubCell"/>
</dbReference>
<organism evidence="8 9">
    <name type="scientific">Aspergillus leporis</name>
    <dbReference type="NCBI Taxonomy" id="41062"/>
    <lineage>
        <taxon>Eukaryota</taxon>
        <taxon>Fungi</taxon>
        <taxon>Dikarya</taxon>
        <taxon>Ascomycota</taxon>
        <taxon>Pezizomycotina</taxon>
        <taxon>Eurotiomycetes</taxon>
        <taxon>Eurotiomycetidae</taxon>
        <taxon>Eurotiales</taxon>
        <taxon>Aspergillaceae</taxon>
        <taxon>Aspergillus</taxon>
        <taxon>Aspergillus subgen. Circumdati</taxon>
    </lineage>
</organism>
<feature type="transmembrane region" description="Helical" evidence="7">
    <location>
        <begin position="58"/>
        <end position="87"/>
    </location>
</feature>
<feature type="transmembrane region" description="Helical" evidence="7">
    <location>
        <begin position="102"/>
        <end position="120"/>
    </location>
</feature>
<dbReference type="AlphaFoldDB" id="A0A5N5XD30"/>
<keyword evidence="4 7" id="KW-0812">Transmembrane</keyword>
<dbReference type="Gene3D" id="1.20.1250.20">
    <property type="entry name" value="MFS general substrate transporter like domains"/>
    <property type="match status" value="2"/>
</dbReference>
<comment type="similarity">
    <text evidence="2">Belongs to the major facilitator superfamily. Sugar transporter (TC 2.A.1.1) family.</text>
</comment>
<evidence type="ECO:0000256" key="1">
    <source>
        <dbReference type="ARBA" id="ARBA00004141"/>
    </source>
</evidence>
<dbReference type="SUPFAM" id="SSF103473">
    <property type="entry name" value="MFS general substrate transporter"/>
    <property type="match status" value="1"/>
</dbReference>
<dbReference type="Proteomes" id="UP000326565">
    <property type="component" value="Unassembled WGS sequence"/>
</dbReference>
<proteinExistence type="inferred from homology"/>
<dbReference type="GO" id="GO:1904679">
    <property type="term" value="P:myo-inositol import across plasma membrane"/>
    <property type="evidence" value="ECO:0007669"/>
    <property type="project" value="TreeGrafter"/>
</dbReference>
<feature type="transmembrane region" description="Helical" evidence="7">
    <location>
        <begin position="382"/>
        <end position="406"/>
    </location>
</feature>
<dbReference type="GO" id="GO:0005366">
    <property type="term" value="F:myo-inositol:proton symporter activity"/>
    <property type="evidence" value="ECO:0007669"/>
    <property type="project" value="TreeGrafter"/>
</dbReference>
<evidence type="ECO:0000313" key="9">
    <source>
        <dbReference type="Proteomes" id="UP000326565"/>
    </source>
</evidence>
<feature type="transmembrane region" description="Helical" evidence="7">
    <location>
        <begin position="306"/>
        <end position="328"/>
    </location>
</feature>
<evidence type="ECO:0000256" key="6">
    <source>
        <dbReference type="ARBA" id="ARBA00023136"/>
    </source>
</evidence>
<dbReference type="OrthoDB" id="6339427at2759"/>
<feature type="transmembrane region" description="Helical" evidence="7">
    <location>
        <begin position="125"/>
        <end position="144"/>
    </location>
</feature>
<protein>
    <submittedName>
        <fullName evidence="8">Major facilitator superfamily domain-containing protein</fullName>
    </submittedName>
</protein>
<dbReference type="InterPro" id="IPR050814">
    <property type="entry name" value="Myo-inositol_Transporter"/>
</dbReference>
<comment type="subcellular location">
    <subcellularLocation>
        <location evidence="1">Membrane</location>
        <topology evidence="1">Multi-pass membrane protein</topology>
    </subcellularLocation>
</comment>
<keyword evidence="6 7" id="KW-0472">Membrane</keyword>
<evidence type="ECO:0000256" key="3">
    <source>
        <dbReference type="ARBA" id="ARBA00022448"/>
    </source>
</evidence>
<dbReference type="PANTHER" id="PTHR48020:SF22">
    <property type="entry name" value="MAJOR FACILITATOR SUPERFAMILY (MFS) PROFILE DOMAIN-CONTAINING PROTEIN-RELATED"/>
    <property type="match status" value="1"/>
</dbReference>
<keyword evidence="3" id="KW-0813">Transport</keyword>
<dbReference type="InterPro" id="IPR036259">
    <property type="entry name" value="MFS_trans_sf"/>
</dbReference>
<accession>A0A5N5XD30</accession>
<evidence type="ECO:0000256" key="2">
    <source>
        <dbReference type="ARBA" id="ARBA00010992"/>
    </source>
</evidence>